<gene>
    <name evidence="2" type="ORF">AK812_SmicGene320</name>
</gene>
<dbReference type="AlphaFoldDB" id="A0A1Q9F6W6"/>
<comment type="caution">
    <text evidence="2">The sequence shown here is derived from an EMBL/GenBank/DDBJ whole genome shotgun (WGS) entry which is preliminary data.</text>
</comment>
<dbReference type="SUPFAM" id="SSF103473">
    <property type="entry name" value="MFS general substrate transporter"/>
    <property type="match status" value="1"/>
</dbReference>
<keyword evidence="3" id="KW-1185">Reference proteome</keyword>
<dbReference type="Proteomes" id="UP000186817">
    <property type="component" value="Unassembled WGS sequence"/>
</dbReference>
<evidence type="ECO:0000313" key="2">
    <source>
        <dbReference type="EMBL" id="OLQ15411.1"/>
    </source>
</evidence>
<feature type="transmembrane region" description="Helical" evidence="1">
    <location>
        <begin position="71"/>
        <end position="90"/>
    </location>
</feature>
<keyword evidence="1" id="KW-1133">Transmembrane helix</keyword>
<organism evidence="2 3">
    <name type="scientific">Symbiodinium microadriaticum</name>
    <name type="common">Dinoflagellate</name>
    <name type="synonym">Zooxanthella microadriatica</name>
    <dbReference type="NCBI Taxonomy" id="2951"/>
    <lineage>
        <taxon>Eukaryota</taxon>
        <taxon>Sar</taxon>
        <taxon>Alveolata</taxon>
        <taxon>Dinophyceae</taxon>
        <taxon>Suessiales</taxon>
        <taxon>Symbiodiniaceae</taxon>
        <taxon>Symbiodinium</taxon>
    </lineage>
</organism>
<dbReference type="OrthoDB" id="447089at2759"/>
<protein>
    <submittedName>
        <fullName evidence="2">Uncharacterized protein</fullName>
    </submittedName>
</protein>
<dbReference type="EMBL" id="LSRX01000003">
    <property type="protein sequence ID" value="OLQ15411.1"/>
    <property type="molecule type" value="Genomic_DNA"/>
</dbReference>
<feature type="transmembrane region" description="Helical" evidence="1">
    <location>
        <begin position="40"/>
        <end position="65"/>
    </location>
</feature>
<reference evidence="2 3" key="1">
    <citation type="submission" date="2016-02" db="EMBL/GenBank/DDBJ databases">
        <title>Genome analysis of coral dinoflagellate symbionts highlights evolutionary adaptations to a symbiotic lifestyle.</title>
        <authorList>
            <person name="Aranda M."/>
            <person name="Li Y."/>
            <person name="Liew Y.J."/>
            <person name="Baumgarten S."/>
            <person name="Simakov O."/>
            <person name="Wilson M."/>
            <person name="Piel J."/>
            <person name="Ashoor H."/>
            <person name="Bougouffa S."/>
            <person name="Bajic V.B."/>
            <person name="Ryu T."/>
            <person name="Ravasi T."/>
            <person name="Bayer T."/>
            <person name="Micklem G."/>
            <person name="Kim H."/>
            <person name="Bhak J."/>
            <person name="Lajeunesse T.C."/>
            <person name="Voolstra C.R."/>
        </authorList>
    </citation>
    <scope>NUCLEOTIDE SEQUENCE [LARGE SCALE GENOMIC DNA]</scope>
    <source>
        <strain evidence="2 3">CCMP2467</strain>
    </source>
</reference>
<evidence type="ECO:0000256" key="1">
    <source>
        <dbReference type="SAM" id="Phobius"/>
    </source>
</evidence>
<accession>A0A1Q9F6W6</accession>
<feature type="transmembrane region" description="Helical" evidence="1">
    <location>
        <begin position="138"/>
        <end position="161"/>
    </location>
</feature>
<dbReference type="InterPro" id="IPR036259">
    <property type="entry name" value="MFS_trans_sf"/>
</dbReference>
<feature type="transmembrane region" description="Helical" evidence="1">
    <location>
        <begin position="168"/>
        <end position="190"/>
    </location>
</feature>
<name>A0A1Q9F6W6_SYMMI</name>
<keyword evidence="1" id="KW-0812">Transmembrane</keyword>
<proteinExistence type="predicted"/>
<evidence type="ECO:0000313" key="3">
    <source>
        <dbReference type="Proteomes" id="UP000186817"/>
    </source>
</evidence>
<sequence length="275" mass="29985">MVPAESAGKAYLTHKAANATKEAEGLDCWVRRMPASKHGLVLWLAPLMLSFHSANTALGSLLTFYVPESELGTVIGLSVATMPLSSILAVQAAGHIFKRHGFAAVPLSSAGFLLAASALIFAFGWLPPPEASEAEVESIITIIIIIIISLLLLHLLVLHLILILILNLILVITIMMMIIMIPLLTLLVIITRGVSFIDVADHGHGHDHDDSRGHGHDDVDHPHTLQQQEVGCPCEPLTKFVSHYEHFSEPVNRLLNFVESPKPEFGDRRDVAPMH</sequence>
<feature type="transmembrane region" description="Helical" evidence="1">
    <location>
        <begin position="102"/>
        <end position="126"/>
    </location>
</feature>
<keyword evidence="1" id="KW-0472">Membrane</keyword>